<dbReference type="SMART" id="SM00256">
    <property type="entry name" value="FBOX"/>
    <property type="match status" value="1"/>
</dbReference>
<dbReference type="InterPro" id="IPR013187">
    <property type="entry name" value="F-box-assoc_dom_typ3"/>
</dbReference>
<dbReference type="InterPro" id="IPR036047">
    <property type="entry name" value="F-box-like_dom_sf"/>
</dbReference>
<dbReference type="SUPFAM" id="SSF81383">
    <property type="entry name" value="F-box domain"/>
    <property type="match status" value="1"/>
</dbReference>
<gene>
    <name evidence="2" type="ORF">AN1_LOCUS19790</name>
</gene>
<sequence length="349" mass="40199">MDKKQDQSEENDLFSNIPLELMIEILLKLPAKSIANLIFVSKHWSSIILDKDFTELYLTRSSTLPRLLFQVSVSRLKMQFLHSSSLEGPSCDHHRVAVTLNHDLEYRFSPPVRGLICCLNGTKVLIGNPSTGEFVTLPKLKTKKRFIDRVSFFGYDPVNDLYKVLCITQLYVHFIDDIRIIRTEEHQVFTLGAKQEWRMIECKHHHYLADPEKKGICMDGVVYYVARINHKLLSLISFNLRSEEFNVIKFPKDDDASKQEWSKASLLVPCWTDLVGDQSFRFKGTLSTGELTFAPCFITDPFFFICYDLKEKSARKVVIEGLGDDYVNVSLDHVESPMFLPKVCLSDDE</sequence>
<organism evidence="2 3">
    <name type="scientific">Arabidopsis thaliana</name>
    <name type="common">Mouse-ear cress</name>
    <dbReference type="NCBI Taxonomy" id="3702"/>
    <lineage>
        <taxon>Eukaryota</taxon>
        <taxon>Viridiplantae</taxon>
        <taxon>Streptophyta</taxon>
        <taxon>Embryophyta</taxon>
        <taxon>Tracheophyta</taxon>
        <taxon>Spermatophyta</taxon>
        <taxon>Magnoliopsida</taxon>
        <taxon>eudicotyledons</taxon>
        <taxon>Gunneridae</taxon>
        <taxon>Pentapetalae</taxon>
        <taxon>rosids</taxon>
        <taxon>malvids</taxon>
        <taxon>Brassicales</taxon>
        <taxon>Brassicaceae</taxon>
        <taxon>Camelineae</taxon>
        <taxon>Arabidopsis</taxon>
    </lineage>
</organism>
<dbReference type="Pfam" id="PF00646">
    <property type="entry name" value="F-box"/>
    <property type="match status" value="1"/>
</dbReference>
<dbReference type="Proteomes" id="UP000426265">
    <property type="component" value="Unassembled WGS sequence"/>
</dbReference>
<dbReference type="Gene3D" id="1.20.1280.50">
    <property type="match status" value="1"/>
</dbReference>
<evidence type="ECO:0000313" key="3">
    <source>
        <dbReference type="Proteomes" id="UP000426265"/>
    </source>
</evidence>
<dbReference type="PANTHER" id="PTHR31111:SF78">
    <property type="entry name" value="F-BOX ASSOCIATED UBIQUITINATION EFFECTOR FAMILY PROTEIN"/>
    <property type="match status" value="1"/>
</dbReference>
<dbReference type="PANTHER" id="PTHR31111">
    <property type="entry name" value="BNAA05G37150D PROTEIN-RELATED"/>
    <property type="match status" value="1"/>
</dbReference>
<dbReference type="PROSITE" id="PS50181">
    <property type="entry name" value="FBOX"/>
    <property type="match status" value="1"/>
</dbReference>
<proteinExistence type="predicted"/>
<reference evidence="2 3" key="1">
    <citation type="submission" date="2019-11" db="EMBL/GenBank/DDBJ databases">
        <authorList>
            <person name="Jiao W.-B."/>
            <person name="Schneeberger K."/>
        </authorList>
    </citation>
    <scope>NUCLEOTIDE SEQUENCE [LARGE SCALE GENOMIC DNA]</scope>
    <source>
        <strain evidence="3">cv. An-1</strain>
    </source>
</reference>
<evidence type="ECO:0000259" key="1">
    <source>
        <dbReference type="PROSITE" id="PS50181"/>
    </source>
</evidence>
<dbReference type="AlphaFoldDB" id="A0A654FU43"/>
<accession>A0A654FU43</accession>
<dbReference type="NCBIfam" id="TIGR01640">
    <property type="entry name" value="F_box_assoc_1"/>
    <property type="match status" value="1"/>
</dbReference>
<protein>
    <recommendedName>
        <fullName evidence="1">F-box domain-containing protein</fullName>
    </recommendedName>
</protein>
<name>A0A654FU43_ARATH</name>
<dbReference type="InterPro" id="IPR001810">
    <property type="entry name" value="F-box_dom"/>
</dbReference>
<evidence type="ECO:0000313" key="2">
    <source>
        <dbReference type="EMBL" id="VYS64379.1"/>
    </source>
</evidence>
<dbReference type="ExpressionAtlas" id="A0A654FU43">
    <property type="expression patterns" value="baseline and differential"/>
</dbReference>
<dbReference type="EMBL" id="CACRSJ010000109">
    <property type="protein sequence ID" value="VYS64379.1"/>
    <property type="molecule type" value="Genomic_DNA"/>
</dbReference>
<dbReference type="Pfam" id="PF08268">
    <property type="entry name" value="FBA_3"/>
    <property type="match status" value="2"/>
</dbReference>
<feature type="domain" description="F-box" evidence="1">
    <location>
        <begin position="11"/>
        <end position="60"/>
    </location>
</feature>
<dbReference type="InterPro" id="IPR017451">
    <property type="entry name" value="F-box-assoc_interact_dom"/>
</dbReference>